<evidence type="ECO:0000256" key="4">
    <source>
        <dbReference type="ARBA" id="ARBA00022723"/>
    </source>
</evidence>
<evidence type="ECO:0000256" key="8">
    <source>
        <dbReference type="SAM" id="Phobius"/>
    </source>
</evidence>
<dbReference type="Gene3D" id="3.10.450.350">
    <property type="match status" value="2"/>
</dbReference>
<comment type="subcellular location">
    <subcellularLocation>
        <location evidence="2">Cell envelope</location>
    </subcellularLocation>
</comment>
<evidence type="ECO:0000313" key="11">
    <source>
        <dbReference type="Proteomes" id="UP001501476"/>
    </source>
</evidence>
<dbReference type="SUPFAM" id="SSF51261">
    <property type="entry name" value="Duplicated hybrid motif"/>
    <property type="match status" value="1"/>
</dbReference>
<dbReference type="PANTHER" id="PTHR21666:SF292">
    <property type="entry name" value="MUREIN DD-ENDOPEPTIDASE MEPM"/>
    <property type="match status" value="1"/>
</dbReference>
<evidence type="ECO:0000259" key="9">
    <source>
        <dbReference type="PROSITE" id="PS51782"/>
    </source>
</evidence>
<evidence type="ECO:0000256" key="3">
    <source>
        <dbReference type="ARBA" id="ARBA00022670"/>
    </source>
</evidence>
<dbReference type="InterPro" id="IPR050570">
    <property type="entry name" value="Cell_wall_metabolism_enzyme"/>
</dbReference>
<keyword evidence="7" id="KW-0482">Metalloprotease</keyword>
<proteinExistence type="predicted"/>
<sequence length="418" mass="46875">MKKVHRKGSLSAPAYIALFVILVAMIILTVLRLDSDMTNTSNITISKPVVLPALSSTSDTNDTSVELTEPNKAMATDDPAQLIPVSTPEPQTHTVDYKVKSGDSLESIFKHFSLPIQTLFGILEADEPYLEMDVLHPGQQLGFTFNNDDTLMALSVVSSTKKTIVYQKEDDNHFSHNETIAPTTWETVVLKGEISNSFYLAAANAGISDPTIMMLTKLIRNKINFRRDLRKNDQFQVIIKREMLDDTPVGNNYVAAIRLAGQKIDFNAYLHTDGQYYDKDGHNLTPALLRYPTRNTFRISSPFNPKRHHPITGKISPHNGVDFAMPIGTPIISTGDGQVERVANHRYAGKYLVIKEFGPYSTRYLHLSKFWYIEDKKSLVAKSLPIQVIQVALLARIYIMSYASMTSLLTLSRQKSLH</sequence>
<reference evidence="10 11" key="1">
    <citation type="journal article" date="2019" name="Int. J. Syst. Evol. Microbiol.">
        <title>The Global Catalogue of Microorganisms (GCM) 10K type strain sequencing project: providing services to taxonomists for standard genome sequencing and annotation.</title>
        <authorList>
            <consortium name="The Broad Institute Genomics Platform"/>
            <consortium name="The Broad Institute Genome Sequencing Center for Infectious Disease"/>
            <person name="Wu L."/>
            <person name="Ma J."/>
        </authorList>
    </citation>
    <scope>NUCLEOTIDE SEQUENCE [LARGE SCALE GENOMIC DNA]</scope>
    <source>
        <strain evidence="10 11">JCM 6886</strain>
    </source>
</reference>
<comment type="caution">
    <text evidence="10">The sequence shown here is derived from an EMBL/GenBank/DDBJ whole genome shotgun (WGS) entry which is preliminary data.</text>
</comment>
<keyword evidence="6" id="KW-0862">Zinc</keyword>
<accession>A0ABN0TG30</accession>
<dbReference type="Proteomes" id="UP001501476">
    <property type="component" value="Unassembled WGS sequence"/>
</dbReference>
<dbReference type="EMBL" id="BAAADG010000003">
    <property type="protein sequence ID" value="GAA0220789.1"/>
    <property type="molecule type" value="Genomic_DNA"/>
</dbReference>
<evidence type="ECO:0000256" key="7">
    <source>
        <dbReference type="ARBA" id="ARBA00023049"/>
    </source>
</evidence>
<keyword evidence="8" id="KW-0812">Transmembrane</keyword>
<keyword evidence="11" id="KW-1185">Reference proteome</keyword>
<evidence type="ECO:0000256" key="5">
    <source>
        <dbReference type="ARBA" id="ARBA00022801"/>
    </source>
</evidence>
<dbReference type="InterPro" id="IPR007340">
    <property type="entry name" value="LysM_Opacity-associatedA"/>
</dbReference>
<keyword evidence="3" id="KW-0645">Protease</keyword>
<dbReference type="Pfam" id="PF01551">
    <property type="entry name" value="Peptidase_M23"/>
    <property type="match status" value="1"/>
</dbReference>
<evidence type="ECO:0000256" key="2">
    <source>
        <dbReference type="ARBA" id="ARBA00004196"/>
    </source>
</evidence>
<dbReference type="PANTHER" id="PTHR21666">
    <property type="entry name" value="PEPTIDASE-RELATED"/>
    <property type="match status" value="1"/>
</dbReference>
<name>A0ABN0TG30_9GAMM</name>
<dbReference type="CDD" id="cd12797">
    <property type="entry name" value="M23_peptidase"/>
    <property type="match status" value="1"/>
</dbReference>
<keyword evidence="4" id="KW-0479">Metal-binding</keyword>
<keyword evidence="8" id="KW-1133">Transmembrane helix</keyword>
<dbReference type="InterPro" id="IPR018392">
    <property type="entry name" value="LysM"/>
</dbReference>
<keyword evidence="5" id="KW-0378">Hydrolase</keyword>
<evidence type="ECO:0000256" key="1">
    <source>
        <dbReference type="ARBA" id="ARBA00001947"/>
    </source>
</evidence>
<dbReference type="InterPro" id="IPR016047">
    <property type="entry name" value="M23ase_b-sheet_dom"/>
</dbReference>
<comment type="cofactor">
    <cofactor evidence="1">
        <name>Zn(2+)</name>
        <dbReference type="ChEBI" id="CHEBI:29105"/>
    </cofactor>
</comment>
<evidence type="ECO:0000313" key="10">
    <source>
        <dbReference type="EMBL" id="GAA0220789.1"/>
    </source>
</evidence>
<dbReference type="Pfam" id="PF04225">
    <property type="entry name" value="LysM_OapA"/>
    <property type="match status" value="1"/>
</dbReference>
<dbReference type="PROSITE" id="PS51782">
    <property type="entry name" value="LYSM"/>
    <property type="match status" value="1"/>
</dbReference>
<evidence type="ECO:0000256" key="6">
    <source>
        <dbReference type="ARBA" id="ARBA00022833"/>
    </source>
</evidence>
<organism evidence="10 11">
    <name type="scientific">Methylophaga marina</name>
    <dbReference type="NCBI Taxonomy" id="45495"/>
    <lineage>
        <taxon>Bacteria</taxon>
        <taxon>Pseudomonadati</taxon>
        <taxon>Pseudomonadota</taxon>
        <taxon>Gammaproteobacteria</taxon>
        <taxon>Thiotrichales</taxon>
        <taxon>Piscirickettsiaceae</taxon>
        <taxon>Methylophaga</taxon>
    </lineage>
</organism>
<dbReference type="Pfam" id="PF19425">
    <property type="entry name" value="Csd3_N2"/>
    <property type="match status" value="1"/>
</dbReference>
<keyword evidence="8" id="KW-0472">Membrane</keyword>
<dbReference type="Gene3D" id="2.70.70.10">
    <property type="entry name" value="Glucose Permease (Domain IIA)"/>
    <property type="match status" value="1"/>
</dbReference>
<dbReference type="InterPro" id="IPR011055">
    <property type="entry name" value="Dup_hybrid_motif"/>
</dbReference>
<gene>
    <name evidence="10" type="primary">shyA</name>
    <name evidence="10" type="ORF">GCM10008964_10430</name>
</gene>
<feature type="transmembrane region" description="Helical" evidence="8">
    <location>
        <begin position="12"/>
        <end position="33"/>
    </location>
</feature>
<feature type="domain" description="LysM" evidence="9">
    <location>
        <begin position="95"/>
        <end position="143"/>
    </location>
</feature>
<protein>
    <submittedName>
        <fullName evidence="10">Peptidoglycan DD-metalloendopeptidase ShyA</fullName>
    </submittedName>
</protein>
<dbReference type="InterPro" id="IPR045834">
    <property type="entry name" value="Csd3_N2"/>
</dbReference>